<feature type="non-terminal residue" evidence="1">
    <location>
        <position position="1"/>
    </location>
</feature>
<sequence length="85" mass="9514">MSCKATKVISNMSRAAWLANMNTGEFVYSPQENSTELHPDASIGVSTLIHHPHSLKAPVQFQYGIRLPRDQLGMQIRAEFLEKMG</sequence>
<gene>
    <name evidence="1" type="ORF">SDJN03_19514</name>
</gene>
<name>A0AAV6MP29_9ROSI</name>
<dbReference type="EMBL" id="JAGKQH010000013">
    <property type="protein sequence ID" value="KAG6583582.1"/>
    <property type="molecule type" value="Genomic_DNA"/>
</dbReference>
<organism evidence="1 2">
    <name type="scientific">Cucurbita argyrosperma subsp. sororia</name>
    <dbReference type="NCBI Taxonomy" id="37648"/>
    <lineage>
        <taxon>Eukaryota</taxon>
        <taxon>Viridiplantae</taxon>
        <taxon>Streptophyta</taxon>
        <taxon>Embryophyta</taxon>
        <taxon>Tracheophyta</taxon>
        <taxon>Spermatophyta</taxon>
        <taxon>Magnoliopsida</taxon>
        <taxon>eudicotyledons</taxon>
        <taxon>Gunneridae</taxon>
        <taxon>Pentapetalae</taxon>
        <taxon>rosids</taxon>
        <taxon>fabids</taxon>
        <taxon>Cucurbitales</taxon>
        <taxon>Cucurbitaceae</taxon>
        <taxon>Cucurbiteae</taxon>
        <taxon>Cucurbita</taxon>
    </lineage>
</organism>
<accession>A0AAV6MP29</accession>
<dbReference type="Proteomes" id="UP000685013">
    <property type="component" value="Chromosome 13"/>
</dbReference>
<reference evidence="1 2" key="1">
    <citation type="journal article" date="2021" name="Hortic Res">
        <title>The domestication of Cucurbita argyrosperma as revealed by the genome of its wild relative.</title>
        <authorList>
            <person name="Barrera-Redondo J."/>
            <person name="Sanchez-de la Vega G."/>
            <person name="Aguirre-Liguori J.A."/>
            <person name="Castellanos-Morales G."/>
            <person name="Gutierrez-Guerrero Y.T."/>
            <person name="Aguirre-Dugua X."/>
            <person name="Aguirre-Planter E."/>
            <person name="Tenaillon M.I."/>
            <person name="Lira-Saade R."/>
            <person name="Eguiarte L.E."/>
        </authorList>
    </citation>
    <scope>NUCLEOTIDE SEQUENCE [LARGE SCALE GENOMIC DNA]</scope>
    <source>
        <strain evidence="1">JBR-2021</strain>
    </source>
</reference>
<keyword evidence="2" id="KW-1185">Reference proteome</keyword>
<dbReference type="AlphaFoldDB" id="A0AAV6MP29"/>
<evidence type="ECO:0000313" key="1">
    <source>
        <dbReference type="EMBL" id="KAG6583582.1"/>
    </source>
</evidence>
<comment type="caution">
    <text evidence="1">The sequence shown here is derived from an EMBL/GenBank/DDBJ whole genome shotgun (WGS) entry which is preliminary data.</text>
</comment>
<protein>
    <submittedName>
        <fullName evidence="1">Uncharacterized protein</fullName>
    </submittedName>
</protein>
<evidence type="ECO:0000313" key="2">
    <source>
        <dbReference type="Proteomes" id="UP000685013"/>
    </source>
</evidence>
<proteinExistence type="predicted"/>